<gene>
    <name evidence="1" type="ORF">BLNAU_2977</name>
</gene>
<dbReference type="Proteomes" id="UP001281761">
    <property type="component" value="Unassembled WGS sequence"/>
</dbReference>
<reference evidence="1 2" key="1">
    <citation type="journal article" date="2022" name="bioRxiv">
        <title>Genomics of Preaxostyla Flagellates Illuminates Evolutionary Transitions and the Path Towards Mitochondrial Loss.</title>
        <authorList>
            <person name="Novak L.V.F."/>
            <person name="Treitli S.C."/>
            <person name="Pyrih J."/>
            <person name="Halakuc P."/>
            <person name="Pipaliya S.V."/>
            <person name="Vacek V."/>
            <person name="Brzon O."/>
            <person name="Soukal P."/>
            <person name="Eme L."/>
            <person name="Dacks J.B."/>
            <person name="Karnkowska A."/>
            <person name="Elias M."/>
            <person name="Hampl V."/>
        </authorList>
    </citation>
    <scope>NUCLEOTIDE SEQUENCE [LARGE SCALE GENOMIC DNA]</scope>
    <source>
        <strain evidence="1">NAU3</strain>
        <tissue evidence="1">Gut</tissue>
    </source>
</reference>
<evidence type="ECO:0000313" key="1">
    <source>
        <dbReference type="EMBL" id="KAK2961921.1"/>
    </source>
</evidence>
<protein>
    <submittedName>
        <fullName evidence="1">Uncharacterized protein</fullName>
    </submittedName>
</protein>
<keyword evidence="2" id="KW-1185">Reference proteome</keyword>
<proteinExistence type="predicted"/>
<name>A0ABQ9YDR4_9EUKA</name>
<accession>A0ABQ9YDR4</accession>
<organism evidence="1 2">
    <name type="scientific">Blattamonas nauphoetae</name>
    <dbReference type="NCBI Taxonomy" id="2049346"/>
    <lineage>
        <taxon>Eukaryota</taxon>
        <taxon>Metamonada</taxon>
        <taxon>Preaxostyla</taxon>
        <taxon>Oxymonadida</taxon>
        <taxon>Blattamonas</taxon>
    </lineage>
</organism>
<comment type="caution">
    <text evidence="1">The sequence shown here is derived from an EMBL/GenBank/DDBJ whole genome shotgun (WGS) entry which is preliminary data.</text>
</comment>
<sequence>MLEQAHLEGEEISLPTSTTSDWRLILQDSITTDDLRQGCLSLFEQVNSERKLAPKEVFHAVRFLEYATIHIEHREYPHNKLLEAIFPKEEHCQTKLTSTLIKLVSHSSATLQTAALSFFAVGSSKSTKKFYLAVATTELLPQLFEHLKPHSIPIHKATIDFHRHITSIVDDIFVCSPNEILRNLDIKTFIYPTKTLISEIIKPIFQPLFNYLRYLLANRVSATDYPSGISLLSKMHIYRDTIGYSHDDSSHLKLEPFFEKLRKKMLAEMTSSFGLATADGTLRQILFGDWRRMDGLHWVEIFETILDRLSEGQHFSDLGLEVFLLFMSHRPLKVSLVFGPNGTFSIEDDNQIVSSMERPSTSLCALLAPTRPDHAASILAHIRSFTIHVTPPTLLRDIKSGWFAAVFATFVPSKLPFTNEYRSFHTSLIYTIKDYLFFIFLIAGWSEQARSRSELDEICHSFQEQTGDYIVHLSLHPFALISKDNTNTIIDFFTHFFRHDENSVLDPFRDEVRKTIDAPAISSSSPPFILTSEFICDLTDEEIMNVVDRIVALLDSDSCLDDDTILRICAFHTNQLKCVYLPELFRMAGRTTEHYFHTLNTHLSLPLDCFDLHPVSSLLKPKPHSLQPTFDQWDDVDLSTVGVVLRSIDENRLSFNSAISQLLQFTVDVLPQMSHCASRLNLSQLERLLSPSIDFLFKLFLINLLPSDYKFRRDRETAYIELSRLCEQRVIAQCLSRIGFFSRIVGGLLDDSLFFEYQSVIDIFLNQARYSGDETPEWKTLQRTVHLFLEEGWQDVLDFLVVRKKYSFHVKNRIKHAKDMMGLHGANFCEDSNSDDSDSDDTDSDDTD</sequence>
<dbReference type="EMBL" id="JARBJD010000013">
    <property type="protein sequence ID" value="KAK2961921.1"/>
    <property type="molecule type" value="Genomic_DNA"/>
</dbReference>
<evidence type="ECO:0000313" key="2">
    <source>
        <dbReference type="Proteomes" id="UP001281761"/>
    </source>
</evidence>